<evidence type="ECO:0000259" key="2">
    <source>
        <dbReference type="Pfam" id="PF15115"/>
    </source>
</evidence>
<proteinExistence type="predicted"/>
<evidence type="ECO:0000313" key="3">
    <source>
        <dbReference type="EMBL" id="KAI5616672.1"/>
    </source>
</evidence>
<dbReference type="PANTHER" id="PTHR35440">
    <property type="entry name" value="TESTIS-EXPRESSED PROTEIN 36"/>
    <property type="match status" value="1"/>
</dbReference>
<comment type="caution">
    <text evidence="3">The sequence shown here is derived from an EMBL/GenBank/DDBJ whole genome shotgun (WGS) entry which is preliminary data.</text>
</comment>
<feature type="non-terminal residue" evidence="3">
    <location>
        <position position="176"/>
    </location>
</feature>
<accession>A0AAD5AJK3</accession>
<dbReference type="AlphaFoldDB" id="A0AAD5AJK3"/>
<evidence type="ECO:0000256" key="1">
    <source>
        <dbReference type="SAM" id="MobiDB-lite"/>
    </source>
</evidence>
<dbReference type="Pfam" id="PF15115">
    <property type="entry name" value="HDNR"/>
    <property type="match status" value="1"/>
</dbReference>
<organism evidence="3 4">
    <name type="scientific">Silurus asotus</name>
    <name type="common">Amur catfish</name>
    <name type="synonym">Parasilurus asotus</name>
    <dbReference type="NCBI Taxonomy" id="30991"/>
    <lineage>
        <taxon>Eukaryota</taxon>
        <taxon>Metazoa</taxon>
        <taxon>Chordata</taxon>
        <taxon>Craniata</taxon>
        <taxon>Vertebrata</taxon>
        <taxon>Euteleostomi</taxon>
        <taxon>Actinopterygii</taxon>
        <taxon>Neopterygii</taxon>
        <taxon>Teleostei</taxon>
        <taxon>Ostariophysi</taxon>
        <taxon>Siluriformes</taxon>
        <taxon>Siluridae</taxon>
        <taxon>Silurus</taxon>
    </lineage>
</organism>
<dbReference type="EMBL" id="MU551716">
    <property type="protein sequence ID" value="KAI5616672.1"/>
    <property type="molecule type" value="Genomic_DNA"/>
</dbReference>
<gene>
    <name evidence="3" type="ORF">C0J50_23601</name>
</gene>
<keyword evidence="4" id="KW-1185">Reference proteome</keyword>
<feature type="compositionally biased region" description="Polar residues" evidence="1">
    <location>
        <begin position="116"/>
        <end position="126"/>
    </location>
</feature>
<dbReference type="Proteomes" id="UP001205998">
    <property type="component" value="Unassembled WGS sequence"/>
</dbReference>
<feature type="domain" description="Domain of unknown function with conserved HDNR motif" evidence="2">
    <location>
        <begin position="12"/>
        <end position="154"/>
    </location>
</feature>
<protein>
    <submittedName>
        <fullName evidence="3">Testis-expressed protein 36</fullName>
    </submittedName>
</protein>
<feature type="region of interest" description="Disordered" evidence="1">
    <location>
        <begin position="116"/>
        <end position="137"/>
    </location>
</feature>
<name>A0AAD5AJK3_SILAS</name>
<feature type="non-terminal residue" evidence="3">
    <location>
        <position position="1"/>
    </location>
</feature>
<reference evidence="3" key="1">
    <citation type="submission" date="2018-07" db="EMBL/GenBank/DDBJ databases">
        <title>Comparative genomics of catfishes provides insights into carnivory and benthic adaptation.</title>
        <authorList>
            <person name="Zhang Y."/>
            <person name="Wang D."/>
            <person name="Peng Z."/>
            <person name="Zheng S."/>
            <person name="Shao F."/>
            <person name="Tao W."/>
        </authorList>
    </citation>
    <scope>NUCLEOTIDE SEQUENCE</scope>
    <source>
        <strain evidence="3">Chongqing</strain>
    </source>
</reference>
<dbReference type="PANTHER" id="PTHR35440:SF1">
    <property type="entry name" value="TESTIS-EXPRESSED PROTEIN 36"/>
    <property type="match status" value="1"/>
</dbReference>
<sequence length="176" mass="20442">FAHDGSQQSELTRETCTTTGAMLSQAIPQHLQGQKRYPKTLPKHEKNLVEGRYTYSKHDNRAALEDNIETYDHGLGRKKCLDDRRQHNSHFCFCHDNNPGEVQFGKHSLYQTDFLPQQSTESTEGTQNRRRFPRNHLEQSRQAAMAQDEEQFMWFGRHDLNQRTPLSVLADSNLSL</sequence>
<dbReference type="InterPro" id="IPR029369">
    <property type="entry name" value="HDNR"/>
</dbReference>
<evidence type="ECO:0000313" key="4">
    <source>
        <dbReference type="Proteomes" id="UP001205998"/>
    </source>
</evidence>